<dbReference type="AlphaFoldDB" id="K1R138"/>
<dbReference type="GO" id="GO:0006606">
    <property type="term" value="P:protein import into nucleus"/>
    <property type="evidence" value="ECO:0007669"/>
    <property type="project" value="TreeGrafter"/>
</dbReference>
<reference evidence="11" key="1">
    <citation type="journal article" date="2012" name="Nature">
        <title>The oyster genome reveals stress adaptation and complexity of shell formation.</title>
        <authorList>
            <person name="Zhang G."/>
            <person name="Fang X."/>
            <person name="Guo X."/>
            <person name="Li L."/>
            <person name="Luo R."/>
            <person name="Xu F."/>
            <person name="Yang P."/>
            <person name="Zhang L."/>
            <person name="Wang X."/>
            <person name="Qi H."/>
            <person name="Xiong Z."/>
            <person name="Que H."/>
            <person name="Xie Y."/>
            <person name="Holland P.W."/>
            <person name="Paps J."/>
            <person name="Zhu Y."/>
            <person name="Wu F."/>
            <person name="Chen Y."/>
            <person name="Wang J."/>
            <person name="Peng C."/>
            <person name="Meng J."/>
            <person name="Yang L."/>
            <person name="Liu J."/>
            <person name="Wen B."/>
            <person name="Zhang N."/>
            <person name="Huang Z."/>
            <person name="Zhu Q."/>
            <person name="Feng Y."/>
            <person name="Mount A."/>
            <person name="Hedgecock D."/>
            <person name="Xu Z."/>
            <person name="Liu Y."/>
            <person name="Domazet-Loso T."/>
            <person name="Du Y."/>
            <person name="Sun X."/>
            <person name="Zhang S."/>
            <person name="Liu B."/>
            <person name="Cheng P."/>
            <person name="Jiang X."/>
            <person name="Li J."/>
            <person name="Fan D."/>
            <person name="Wang W."/>
            <person name="Fu W."/>
            <person name="Wang T."/>
            <person name="Wang B."/>
            <person name="Zhang J."/>
            <person name="Peng Z."/>
            <person name="Li Y."/>
            <person name="Li N."/>
            <person name="Wang J."/>
            <person name="Chen M."/>
            <person name="He Y."/>
            <person name="Tan F."/>
            <person name="Song X."/>
            <person name="Zheng Q."/>
            <person name="Huang R."/>
            <person name="Yang H."/>
            <person name="Du X."/>
            <person name="Chen L."/>
            <person name="Yang M."/>
            <person name="Gaffney P.M."/>
            <person name="Wang S."/>
            <person name="Luo L."/>
            <person name="She Z."/>
            <person name="Ming Y."/>
            <person name="Huang W."/>
            <person name="Zhang S."/>
            <person name="Huang B."/>
            <person name="Zhang Y."/>
            <person name="Qu T."/>
            <person name="Ni P."/>
            <person name="Miao G."/>
            <person name="Wang J."/>
            <person name="Wang Q."/>
            <person name="Steinberg C.E."/>
            <person name="Wang H."/>
            <person name="Li N."/>
            <person name="Qian L."/>
            <person name="Zhang G."/>
            <person name="Li Y."/>
            <person name="Yang H."/>
            <person name="Liu X."/>
            <person name="Wang J."/>
            <person name="Yin Y."/>
            <person name="Wang J."/>
        </authorList>
    </citation>
    <scope>NUCLEOTIDE SEQUENCE [LARGE SCALE GENOMIC DNA]</scope>
    <source>
        <strain evidence="11">05x7-T-G4-1.051#20</strain>
    </source>
</reference>
<dbReference type="EMBL" id="JH823235">
    <property type="protein sequence ID" value="EKC37164.1"/>
    <property type="molecule type" value="Genomic_DNA"/>
</dbReference>
<keyword evidence="6" id="KW-0811">Translocation</keyword>
<dbReference type="Gene3D" id="1.20.5.170">
    <property type="match status" value="1"/>
</dbReference>
<dbReference type="Pfam" id="PF05064">
    <property type="entry name" value="Nsp1_C"/>
    <property type="match status" value="1"/>
</dbReference>
<dbReference type="PANTHER" id="PTHR12084:SF0">
    <property type="entry name" value="NUCLEAR PORE GLYCOPROTEIN P62"/>
    <property type="match status" value="1"/>
</dbReference>
<evidence type="ECO:0000256" key="7">
    <source>
        <dbReference type="ARBA" id="ARBA00023132"/>
    </source>
</evidence>
<dbReference type="PANTHER" id="PTHR12084">
    <property type="entry name" value="NUCLEAR PORE GLYCOPROTEIN P62-RELATED"/>
    <property type="match status" value="1"/>
</dbReference>
<dbReference type="GO" id="GO:0044613">
    <property type="term" value="C:nuclear pore central transport channel"/>
    <property type="evidence" value="ECO:0007669"/>
    <property type="project" value="TreeGrafter"/>
</dbReference>
<comment type="similarity">
    <text evidence="2">Belongs to the nucleoporin NSP1/NUP62 family.</text>
</comment>
<gene>
    <name evidence="11" type="ORF">CGI_10028401</name>
</gene>
<accession>K1R138</accession>
<evidence type="ECO:0000256" key="4">
    <source>
        <dbReference type="ARBA" id="ARBA00022816"/>
    </source>
</evidence>
<sequence length="484" mass="50213">MSYNSLMKLHTNCGCAVTPHAITPIRFHTMHRHAPASSSTSTPLGGGFSFGQKPAAPGTSAPPFSLGGQPQSSTPAQGGFSFGSSATPASATPGGFSFGQNPGSVPQATPSTQPNAPASTGTQLGGLAGFAMGKMPTASIGTPAAAPVGASAAPTGTTGLTLGATLGTAGAGFSLTGQPAAATKPVGISLGTTQATSTAGPTLGTLGTAASTTITGNPLGTASSGGGITFGTQKTTAAPTLGSLIGGATTAASTTQSTLGFPTPVAATSSLAVSSAAGVTVAAASAGSKMSYQQLEENINKWMSELEKQEQDFLELATQVNAWDRLLVENGEKITTLNSDMERVKVDQQKLDYELDFIHSQQRELEELLAPLEKAVEQQPNINIQQHSALERENTYQLAENIDAQLKRMLSDLKEIIDHLNSSNINQDQTDPIQQITKILNSHMDSLQWIDQNSTLLGRKVDEISKQMEVQKREQERNFRLVYN</sequence>
<dbReference type="GO" id="GO:0006405">
    <property type="term" value="P:RNA export from nucleus"/>
    <property type="evidence" value="ECO:0007669"/>
    <property type="project" value="TreeGrafter"/>
</dbReference>
<name>K1R138_MAGGI</name>
<evidence type="ECO:0000256" key="1">
    <source>
        <dbReference type="ARBA" id="ARBA00004567"/>
    </source>
</evidence>
<dbReference type="HOGENOM" id="CLU_025936_0_0_1"/>
<organism evidence="11">
    <name type="scientific">Magallana gigas</name>
    <name type="common">Pacific oyster</name>
    <name type="synonym">Crassostrea gigas</name>
    <dbReference type="NCBI Taxonomy" id="29159"/>
    <lineage>
        <taxon>Eukaryota</taxon>
        <taxon>Metazoa</taxon>
        <taxon>Spiralia</taxon>
        <taxon>Lophotrochozoa</taxon>
        <taxon>Mollusca</taxon>
        <taxon>Bivalvia</taxon>
        <taxon>Autobranchia</taxon>
        <taxon>Pteriomorphia</taxon>
        <taxon>Ostreida</taxon>
        <taxon>Ostreoidea</taxon>
        <taxon>Ostreidae</taxon>
        <taxon>Magallana</taxon>
    </lineage>
</organism>
<dbReference type="InterPro" id="IPR007758">
    <property type="entry name" value="Nucleoporin_NSP1_C"/>
</dbReference>
<evidence type="ECO:0000259" key="10">
    <source>
        <dbReference type="Pfam" id="PF05064"/>
    </source>
</evidence>
<dbReference type="InterPro" id="IPR026010">
    <property type="entry name" value="NSP1/NUP62"/>
</dbReference>
<dbReference type="FunCoup" id="K1R138">
    <property type="interactions" value="111"/>
</dbReference>
<evidence type="ECO:0000256" key="9">
    <source>
        <dbReference type="SAM" id="MobiDB-lite"/>
    </source>
</evidence>
<dbReference type="FunFam" id="1.20.5.170:FF:000040">
    <property type="entry name" value="Nuclear pore glycoprotein p62"/>
    <property type="match status" value="1"/>
</dbReference>
<evidence type="ECO:0000313" key="11">
    <source>
        <dbReference type="EMBL" id="EKC37164.1"/>
    </source>
</evidence>
<evidence type="ECO:0000256" key="2">
    <source>
        <dbReference type="ARBA" id="ARBA00005911"/>
    </source>
</evidence>
<dbReference type="GO" id="GO:0005543">
    <property type="term" value="F:phospholipid binding"/>
    <property type="evidence" value="ECO:0007669"/>
    <property type="project" value="TreeGrafter"/>
</dbReference>
<evidence type="ECO:0000256" key="8">
    <source>
        <dbReference type="ARBA" id="ARBA00023242"/>
    </source>
</evidence>
<evidence type="ECO:0000256" key="6">
    <source>
        <dbReference type="ARBA" id="ARBA00023010"/>
    </source>
</evidence>
<dbReference type="GO" id="GO:0017056">
    <property type="term" value="F:structural constituent of nuclear pore"/>
    <property type="evidence" value="ECO:0007669"/>
    <property type="project" value="InterPro"/>
</dbReference>
<feature type="compositionally biased region" description="Polar residues" evidence="9">
    <location>
        <begin position="68"/>
        <end position="90"/>
    </location>
</feature>
<comment type="subcellular location">
    <subcellularLocation>
        <location evidence="1">Nucleus</location>
        <location evidence="1">Nuclear pore complex</location>
    </subcellularLocation>
</comment>
<feature type="domain" description="Nucleoporin NSP1-like C-terminal" evidence="10">
    <location>
        <begin position="286"/>
        <end position="383"/>
    </location>
</feature>
<feature type="compositionally biased region" description="Polar residues" evidence="9">
    <location>
        <begin position="98"/>
        <end position="122"/>
    </location>
</feature>
<evidence type="ECO:0000256" key="5">
    <source>
        <dbReference type="ARBA" id="ARBA00022927"/>
    </source>
</evidence>
<evidence type="ECO:0000256" key="3">
    <source>
        <dbReference type="ARBA" id="ARBA00022448"/>
    </source>
</evidence>
<keyword evidence="5" id="KW-0653">Protein transport</keyword>
<dbReference type="InParanoid" id="K1R138"/>
<keyword evidence="7" id="KW-0906">Nuclear pore complex</keyword>
<keyword evidence="3" id="KW-0813">Transport</keyword>
<proteinExistence type="inferred from homology"/>
<feature type="region of interest" description="Disordered" evidence="9">
    <location>
        <begin position="33"/>
        <end position="124"/>
    </location>
</feature>
<keyword evidence="8" id="KW-0539">Nucleus</keyword>
<protein>
    <submittedName>
        <fullName evidence="11">Nuclear pore glycoprotein p62</fullName>
    </submittedName>
</protein>
<keyword evidence="4" id="KW-0509">mRNA transport</keyword>
<dbReference type="GO" id="GO:0051028">
    <property type="term" value="P:mRNA transport"/>
    <property type="evidence" value="ECO:0007669"/>
    <property type="project" value="UniProtKB-KW"/>
</dbReference>